<organism evidence="1">
    <name type="scientific">Zooxanthella nutricula</name>
    <dbReference type="NCBI Taxonomy" id="1333877"/>
    <lineage>
        <taxon>Eukaryota</taxon>
        <taxon>Sar</taxon>
        <taxon>Alveolata</taxon>
        <taxon>Dinophyceae</taxon>
        <taxon>Peridiniales</taxon>
        <taxon>Peridiniales incertae sedis</taxon>
        <taxon>Zooxanthella</taxon>
    </lineage>
</organism>
<protein>
    <recommendedName>
        <fullName evidence="2">PQQ-binding-like beta-propeller repeat protein</fullName>
    </recommendedName>
</protein>
<accession>A0A7S2K996</accession>
<dbReference type="EMBL" id="HBGW01044182">
    <property type="protein sequence ID" value="CAD9570075.1"/>
    <property type="molecule type" value="Transcribed_RNA"/>
</dbReference>
<sequence>MGPNGIFYAEYRTSLVGPYDDDPSDSLAAYRVSDGSLLWRRHLPHRAAEYPAVGRLGPHGPLAVLVVMGQNPTFNMPAAMDAAILKGNGGGLRSWTMAVDAVTGEALWTFEDERWNSAVAAGETPGRACVPHPHASPTIGGDGTVYVASGLSGALHAIREANGDGAITPDEVTTFHASSAFLHGPALAPGMAVAAPCWGPIYVFRD</sequence>
<reference evidence="1" key="1">
    <citation type="submission" date="2021-01" db="EMBL/GenBank/DDBJ databases">
        <authorList>
            <person name="Corre E."/>
            <person name="Pelletier E."/>
            <person name="Niang G."/>
            <person name="Scheremetjew M."/>
            <person name="Finn R."/>
            <person name="Kale V."/>
            <person name="Holt S."/>
            <person name="Cochrane G."/>
            <person name="Meng A."/>
            <person name="Brown T."/>
            <person name="Cohen L."/>
        </authorList>
    </citation>
    <scope>NUCLEOTIDE SEQUENCE</scope>
    <source>
        <strain evidence="1">RCC3387</strain>
    </source>
</reference>
<proteinExistence type="predicted"/>
<dbReference type="InterPro" id="IPR011047">
    <property type="entry name" value="Quinoprotein_ADH-like_sf"/>
</dbReference>
<dbReference type="Gene3D" id="2.130.10.10">
    <property type="entry name" value="YVTN repeat-like/Quinoprotein amine dehydrogenase"/>
    <property type="match status" value="1"/>
</dbReference>
<evidence type="ECO:0008006" key="2">
    <source>
        <dbReference type="Google" id="ProtNLM"/>
    </source>
</evidence>
<name>A0A7S2K996_9DINO</name>
<evidence type="ECO:0000313" key="1">
    <source>
        <dbReference type="EMBL" id="CAD9570075.1"/>
    </source>
</evidence>
<dbReference type="SUPFAM" id="SSF50998">
    <property type="entry name" value="Quinoprotein alcohol dehydrogenase-like"/>
    <property type="match status" value="1"/>
</dbReference>
<dbReference type="InterPro" id="IPR015943">
    <property type="entry name" value="WD40/YVTN_repeat-like_dom_sf"/>
</dbReference>
<gene>
    <name evidence="1" type="ORF">BRAN1462_LOCUS28013</name>
</gene>
<dbReference type="AlphaFoldDB" id="A0A7S2K996"/>